<dbReference type="InterPro" id="IPR051010">
    <property type="entry name" value="BCAA_transport"/>
</dbReference>
<sequence>MSQHPIKQVLTTAALSVGAIMLMAPQTVAGEIKVGLISPLSGPIASQGVPFAKGIAAGEEHTSEVNGHTLTFIQLDDASDPSQSARNARKLIDEDNVDVLIGTGGVPGSMALASISREAQVPLVSFTPLFLSGENAAWAVTTAQPASLMLDTVVASMSADGVTSVGYIGFSDSWGDLAYDTLNAAADEAEIDVITNERYARSDTSVTGQALKIVSANPDAVIGGTAGTPGALPYLALAERGYQGRIYGTHGIINPDFVRVAGASAEGLLAPTGPAVVAAQLPDGHPSKSVADEFSAAHVAVHDEAPRDAFSAYAFDAWMVIADAASRVDASIEPGTAEYRTALRDAIFETTELAVTHGVLTYRPGSPYGADERSAVMVKLEDGEWVLQD</sequence>
<proteinExistence type="inferred from homology"/>
<feature type="domain" description="Leucine-binding protein" evidence="6">
    <location>
        <begin position="31"/>
        <end position="347"/>
    </location>
</feature>
<evidence type="ECO:0000256" key="2">
    <source>
        <dbReference type="ARBA" id="ARBA00022448"/>
    </source>
</evidence>
<keyword evidence="3 5" id="KW-0732">Signal</keyword>
<dbReference type="PANTHER" id="PTHR30483:SF38">
    <property type="entry name" value="BLR7848 PROTEIN"/>
    <property type="match status" value="1"/>
</dbReference>
<dbReference type="EMBL" id="FODS01000021">
    <property type="protein sequence ID" value="SEP04248.1"/>
    <property type="molecule type" value="Genomic_DNA"/>
</dbReference>
<comment type="similarity">
    <text evidence="1">Belongs to the leucine-binding protein family.</text>
</comment>
<feature type="chain" id="PRO_5011565516" evidence="5">
    <location>
        <begin position="30"/>
        <end position="389"/>
    </location>
</feature>
<dbReference type="Gene3D" id="3.40.50.2300">
    <property type="match status" value="2"/>
</dbReference>
<dbReference type="RefSeq" id="WP_175483268.1">
    <property type="nucleotide sequence ID" value="NZ_FODS01000021.1"/>
</dbReference>
<dbReference type="CDD" id="cd06333">
    <property type="entry name" value="PBP1_ABC_RPA1789-like"/>
    <property type="match status" value="1"/>
</dbReference>
<dbReference type="Proteomes" id="UP000198893">
    <property type="component" value="Unassembled WGS sequence"/>
</dbReference>
<evidence type="ECO:0000256" key="1">
    <source>
        <dbReference type="ARBA" id="ARBA00010062"/>
    </source>
</evidence>
<dbReference type="PRINTS" id="PR00337">
    <property type="entry name" value="LEUILEVALBP"/>
</dbReference>
<dbReference type="InterPro" id="IPR000709">
    <property type="entry name" value="Leu_Ile_Val-bd"/>
</dbReference>
<evidence type="ECO:0000256" key="3">
    <source>
        <dbReference type="ARBA" id="ARBA00022729"/>
    </source>
</evidence>
<reference evidence="7 8" key="1">
    <citation type="submission" date="2016-10" db="EMBL/GenBank/DDBJ databases">
        <authorList>
            <person name="de Groot N.N."/>
        </authorList>
    </citation>
    <scope>NUCLEOTIDE SEQUENCE [LARGE SCALE GENOMIC DNA]</scope>
    <source>
        <strain evidence="7 8">DSM 27842</strain>
    </source>
</reference>
<dbReference type="GO" id="GO:0006865">
    <property type="term" value="P:amino acid transport"/>
    <property type="evidence" value="ECO:0007669"/>
    <property type="project" value="UniProtKB-KW"/>
</dbReference>
<gene>
    <name evidence="7" type="ORF">SAMN04490248_1216</name>
</gene>
<dbReference type="SUPFAM" id="SSF53822">
    <property type="entry name" value="Periplasmic binding protein-like I"/>
    <property type="match status" value="1"/>
</dbReference>
<evidence type="ECO:0000256" key="4">
    <source>
        <dbReference type="ARBA" id="ARBA00022970"/>
    </source>
</evidence>
<dbReference type="InterPro" id="IPR028081">
    <property type="entry name" value="Leu-bd"/>
</dbReference>
<protein>
    <submittedName>
        <fullName evidence="7">Amino acid/amide ABC transporter substrate-binding protein, HAAT family</fullName>
    </submittedName>
</protein>
<keyword evidence="2" id="KW-0813">Transport</keyword>
<organism evidence="7 8">
    <name type="scientific">Salinihabitans flavidus</name>
    <dbReference type="NCBI Taxonomy" id="569882"/>
    <lineage>
        <taxon>Bacteria</taxon>
        <taxon>Pseudomonadati</taxon>
        <taxon>Pseudomonadota</taxon>
        <taxon>Alphaproteobacteria</taxon>
        <taxon>Rhodobacterales</taxon>
        <taxon>Roseobacteraceae</taxon>
        <taxon>Salinihabitans</taxon>
    </lineage>
</organism>
<dbReference type="Pfam" id="PF13458">
    <property type="entry name" value="Peripla_BP_6"/>
    <property type="match status" value="1"/>
</dbReference>
<dbReference type="STRING" id="569882.SAMN04490248_1216"/>
<evidence type="ECO:0000259" key="6">
    <source>
        <dbReference type="Pfam" id="PF13458"/>
    </source>
</evidence>
<evidence type="ECO:0000256" key="5">
    <source>
        <dbReference type="SAM" id="SignalP"/>
    </source>
</evidence>
<name>A0A1H8UNR0_9RHOB</name>
<dbReference type="InterPro" id="IPR028082">
    <property type="entry name" value="Peripla_BP_I"/>
</dbReference>
<dbReference type="AlphaFoldDB" id="A0A1H8UNR0"/>
<feature type="signal peptide" evidence="5">
    <location>
        <begin position="1"/>
        <end position="29"/>
    </location>
</feature>
<dbReference type="PANTHER" id="PTHR30483">
    <property type="entry name" value="LEUCINE-SPECIFIC-BINDING PROTEIN"/>
    <property type="match status" value="1"/>
</dbReference>
<evidence type="ECO:0000313" key="7">
    <source>
        <dbReference type="EMBL" id="SEP04248.1"/>
    </source>
</evidence>
<accession>A0A1H8UNR0</accession>
<evidence type="ECO:0000313" key="8">
    <source>
        <dbReference type="Proteomes" id="UP000198893"/>
    </source>
</evidence>
<keyword evidence="4" id="KW-0029">Amino-acid transport</keyword>
<keyword evidence="8" id="KW-1185">Reference proteome</keyword>